<evidence type="ECO:0000313" key="2">
    <source>
        <dbReference type="Proteomes" id="UP001314229"/>
    </source>
</evidence>
<reference evidence="1 2" key="1">
    <citation type="submission" date="2024-01" db="EMBL/GenBank/DDBJ databases">
        <authorList>
            <person name="Alioto T."/>
            <person name="Alioto T."/>
            <person name="Gomez Garrido J."/>
        </authorList>
    </citation>
    <scope>NUCLEOTIDE SEQUENCE [LARGE SCALE GENOMIC DNA]</scope>
</reference>
<gene>
    <name evidence="1" type="ORF">FSCOSCO3_A012369</name>
</gene>
<comment type="caution">
    <text evidence="1">The sequence shown here is derived from an EMBL/GenBank/DDBJ whole genome shotgun (WGS) entry which is preliminary data.</text>
</comment>
<keyword evidence="2" id="KW-1185">Reference proteome</keyword>
<organism evidence="1 2">
    <name type="scientific">Scomber scombrus</name>
    <name type="common">Atlantic mackerel</name>
    <name type="synonym">Scomber vernalis</name>
    <dbReference type="NCBI Taxonomy" id="13677"/>
    <lineage>
        <taxon>Eukaryota</taxon>
        <taxon>Metazoa</taxon>
        <taxon>Chordata</taxon>
        <taxon>Craniata</taxon>
        <taxon>Vertebrata</taxon>
        <taxon>Euteleostomi</taxon>
        <taxon>Actinopterygii</taxon>
        <taxon>Neopterygii</taxon>
        <taxon>Teleostei</taxon>
        <taxon>Neoteleostei</taxon>
        <taxon>Acanthomorphata</taxon>
        <taxon>Pelagiaria</taxon>
        <taxon>Scombriformes</taxon>
        <taxon>Scombridae</taxon>
        <taxon>Scomber</taxon>
    </lineage>
</organism>
<sequence length="331" mass="37098">MSIHRRNPTTGRHGGFDLLRFRPGPVHPSLDDLVVSGSPRSTISIPNLVRTPDRHSPLQLRTPELKRSSSLRLPVTWITGTRHSTRRGIRAFTGVLEFNDGDVTKKQTAASNDEKRCTTVSIHRRDPTTERHGGFDLLRFRPGPVHPSLDDLVVSGSPRSTISIPNLVRTPDRHSPLQLRTPELKRSTSLSLPVTWITGARHRTRRGKRAFTGVLEFNDGDVTKKQTAASNDEKRCTTVSIHRRDPTTERHGGFDQLRFRPGPVHPSLDDLVVPGSTRSTISIPNLVRTPDRHSPLQLRTPELTRSASLSLPVTWITGARHRTRRQIPSFT</sequence>
<dbReference type="Proteomes" id="UP001314229">
    <property type="component" value="Unassembled WGS sequence"/>
</dbReference>
<name>A0AAV1MZU2_SCOSC</name>
<proteinExistence type="predicted"/>
<accession>A0AAV1MZU2</accession>
<evidence type="ECO:0000313" key="1">
    <source>
        <dbReference type="EMBL" id="CAK6951844.1"/>
    </source>
</evidence>
<dbReference type="EMBL" id="CAWUFR010000007">
    <property type="protein sequence ID" value="CAK6951844.1"/>
    <property type="molecule type" value="Genomic_DNA"/>
</dbReference>
<dbReference type="AlphaFoldDB" id="A0AAV1MZU2"/>
<protein>
    <submittedName>
        <fullName evidence="1">Uncharacterized protein</fullName>
    </submittedName>
</protein>